<dbReference type="SUPFAM" id="SSF53955">
    <property type="entry name" value="Lysozyme-like"/>
    <property type="match status" value="1"/>
</dbReference>
<dbReference type="InterPro" id="IPR036779">
    <property type="entry name" value="LysM_dom_sf"/>
</dbReference>
<feature type="domain" description="LysM" evidence="4">
    <location>
        <begin position="201"/>
        <end position="250"/>
    </location>
</feature>
<dbReference type="InterPro" id="IPR023346">
    <property type="entry name" value="Lysozyme-like_dom_sf"/>
</dbReference>
<keyword evidence="2" id="KW-0378">Hydrolase</keyword>
<feature type="compositionally biased region" description="Low complexity" evidence="3">
    <location>
        <begin position="182"/>
        <end position="193"/>
    </location>
</feature>
<dbReference type="InterPro" id="IPR018392">
    <property type="entry name" value="LysM"/>
</dbReference>
<reference evidence="5 6" key="1">
    <citation type="submission" date="2021-01" db="EMBL/GenBank/DDBJ databases">
        <title>WGS of actinomycetes isolated from Thailand.</title>
        <authorList>
            <person name="Thawai C."/>
        </authorList>
    </citation>
    <scope>NUCLEOTIDE SEQUENCE [LARGE SCALE GENOMIC DNA]</scope>
    <source>
        <strain evidence="5 6">CH9-7</strain>
    </source>
</reference>
<evidence type="ECO:0000313" key="6">
    <source>
        <dbReference type="Proteomes" id="UP000629371"/>
    </source>
</evidence>
<feature type="region of interest" description="Disordered" evidence="3">
    <location>
        <begin position="117"/>
        <end position="201"/>
    </location>
</feature>
<keyword evidence="6" id="KW-1185">Reference proteome</keyword>
<dbReference type="PROSITE" id="PS51782">
    <property type="entry name" value="LYSM"/>
    <property type="match status" value="1"/>
</dbReference>
<protein>
    <submittedName>
        <fullName evidence="5">LysM peptidoglycan-binding domain-containing protein</fullName>
    </submittedName>
</protein>
<name>A0ABS1MTS1_9ACTN</name>
<dbReference type="SUPFAM" id="SSF54106">
    <property type="entry name" value="LysM domain"/>
    <property type="match status" value="1"/>
</dbReference>
<dbReference type="Pfam" id="PF01476">
    <property type="entry name" value="LysM"/>
    <property type="match status" value="1"/>
</dbReference>
<dbReference type="SMART" id="SM00257">
    <property type="entry name" value="LysM"/>
    <property type="match status" value="1"/>
</dbReference>
<organism evidence="5 6">
    <name type="scientific">Streptomyces siderophoricus</name>
    <dbReference type="NCBI Taxonomy" id="2802281"/>
    <lineage>
        <taxon>Bacteria</taxon>
        <taxon>Bacillati</taxon>
        <taxon>Actinomycetota</taxon>
        <taxon>Actinomycetes</taxon>
        <taxon>Kitasatosporales</taxon>
        <taxon>Streptomycetaceae</taxon>
        <taxon>Streptomyces</taxon>
    </lineage>
</organism>
<dbReference type="RefSeq" id="WP_201805297.1">
    <property type="nucleotide sequence ID" value="NZ_JAERRI010000009.1"/>
</dbReference>
<evidence type="ECO:0000256" key="2">
    <source>
        <dbReference type="ARBA" id="ARBA00022801"/>
    </source>
</evidence>
<dbReference type="CDD" id="cd13925">
    <property type="entry name" value="RPF"/>
    <property type="match status" value="1"/>
</dbReference>
<evidence type="ECO:0000256" key="3">
    <source>
        <dbReference type="SAM" id="MobiDB-lite"/>
    </source>
</evidence>
<feature type="compositionally biased region" description="Polar residues" evidence="3">
    <location>
        <begin position="117"/>
        <end position="129"/>
    </location>
</feature>
<evidence type="ECO:0000313" key="5">
    <source>
        <dbReference type="EMBL" id="MBL1091138.1"/>
    </source>
</evidence>
<comment type="caution">
    <text evidence="5">The sequence shown here is derived from an EMBL/GenBank/DDBJ whole genome shotgun (WGS) entry which is preliminary data.</text>
</comment>
<comment type="similarity">
    <text evidence="1">Belongs to the transglycosylase family. Rpf subfamily.</text>
</comment>
<dbReference type="EMBL" id="JAERRI010000009">
    <property type="protein sequence ID" value="MBL1091138.1"/>
    <property type="molecule type" value="Genomic_DNA"/>
</dbReference>
<dbReference type="Pfam" id="PF06737">
    <property type="entry name" value="Transglycosylas"/>
    <property type="match status" value="1"/>
</dbReference>
<dbReference type="CDD" id="cd00118">
    <property type="entry name" value="LysM"/>
    <property type="match status" value="1"/>
</dbReference>
<dbReference type="Proteomes" id="UP000629371">
    <property type="component" value="Unassembled WGS sequence"/>
</dbReference>
<evidence type="ECO:0000259" key="4">
    <source>
        <dbReference type="PROSITE" id="PS51782"/>
    </source>
</evidence>
<dbReference type="InterPro" id="IPR010618">
    <property type="entry name" value="RPF"/>
</dbReference>
<dbReference type="PANTHER" id="PTHR34700">
    <property type="entry name" value="POTASSIUM BINDING PROTEIN KBP"/>
    <property type="match status" value="1"/>
</dbReference>
<proteinExistence type="inferred from homology"/>
<dbReference type="PANTHER" id="PTHR34700:SF4">
    <property type="entry name" value="PHAGE-LIKE ELEMENT PBSX PROTEIN XKDP"/>
    <property type="match status" value="1"/>
</dbReference>
<gene>
    <name evidence="5" type="ORF">JK360_17305</name>
</gene>
<dbReference type="InterPro" id="IPR052196">
    <property type="entry name" value="Bact_Kbp"/>
</dbReference>
<dbReference type="Gene3D" id="1.10.530.10">
    <property type="match status" value="1"/>
</dbReference>
<sequence>MPSPLAERSAHTLLSVLLAVLAVVGLAVHRAAAVAPSGSPVPDWERIADCESNGRWHINTGNGYHGGLQIDPATWRAYGGKRYAPRADLATRSEQIAVGRRIVRDRGLSAWPRCAYTQQSPRATSSGQQAPPAAVPDEEAPRASVPDQDTPRASVPPQQTARTTAPDRQAPADTGQEVRQTPPARAHASARAAAYHHPHRASHVVRTGDCLSVIAERHHVPGGTQALYELNRHRLPHGPDHIYPGQRLRLRA</sequence>
<evidence type="ECO:0000256" key="1">
    <source>
        <dbReference type="ARBA" id="ARBA00010830"/>
    </source>
</evidence>
<accession>A0ABS1MTS1</accession>
<dbReference type="Gene3D" id="3.10.350.10">
    <property type="entry name" value="LysM domain"/>
    <property type="match status" value="1"/>
</dbReference>